<dbReference type="STRING" id="1306947.J120_02110"/>
<keyword evidence="2" id="KW-1185">Reference proteome</keyword>
<dbReference type="eggNOG" id="COG3570">
    <property type="taxonomic scope" value="Bacteria"/>
</dbReference>
<organism evidence="1 2">
    <name type="scientific">candidate division TM6 bacterium JCVI TM6SC1</name>
    <dbReference type="NCBI Taxonomy" id="1306947"/>
    <lineage>
        <taxon>Bacteria</taxon>
        <taxon>Candidatus Babelota</taxon>
        <taxon>Vermiphilus</taxon>
    </lineage>
</organism>
<dbReference type="InterPro" id="IPR006748">
    <property type="entry name" value="NH2Glyco/OHUrea_AB-resist_kin"/>
</dbReference>
<proteinExistence type="predicted"/>
<evidence type="ECO:0008006" key="3">
    <source>
        <dbReference type="Google" id="ProtNLM"/>
    </source>
</evidence>
<dbReference type="GO" id="GO:0016773">
    <property type="term" value="F:phosphotransferase activity, alcohol group as acceptor"/>
    <property type="evidence" value="ECO:0007669"/>
    <property type="project" value="InterPro"/>
</dbReference>
<reference evidence="1 2" key="1">
    <citation type="journal article" date="2013" name="Proc. Natl. Acad. Sci. U.S.A.">
        <title>Candidate phylum TM6 genome recovered from a hospital sink biofilm provides genomic insights into this uncultivated phylum.</title>
        <authorList>
            <person name="McLean J.S."/>
            <person name="Lombardo M.J."/>
            <person name="Badger J.H."/>
            <person name="Edlund A."/>
            <person name="Novotny M."/>
            <person name="Yee-Greenbaum J."/>
            <person name="Vyahhi N."/>
            <person name="Hall A.P."/>
            <person name="Yang Y."/>
            <person name="Dupont C.L."/>
            <person name="Ziegler M.G."/>
            <person name="Chitsaz H."/>
            <person name="Allen A.E."/>
            <person name="Yooseph S."/>
            <person name="Tesler G."/>
            <person name="Pevzner P.A."/>
            <person name="Friedman R.M."/>
            <person name="Nealson K.H."/>
            <person name="Venter J.C."/>
            <person name="Lasken R.S."/>
        </authorList>
    </citation>
    <scope>NUCLEOTIDE SEQUENCE [LARGE SCALE GENOMIC DNA]</scope>
    <source>
        <strain evidence="1 2">TM6SC1</strain>
    </source>
</reference>
<dbReference type="InterPro" id="IPR011009">
    <property type="entry name" value="Kinase-like_dom_sf"/>
</dbReference>
<gene>
    <name evidence="1" type="ORF">J120_02110</name>
</gene>
<evidence type="ECO:0000313" key="1">
    <source>
        <dbReference type="EMBL" id="KIX85701.1"/>
    </source>
</evidence>
<dbReference type="AlphaFoldDB" id="A0A0D2JF94"/>
<comment type="caution">
    <text evidence="1">The sequence shown here is derived from an EMBL/GenBank/DDBJ whole genome shotgun (WGS) entry which is preliminary data.</text>
</comment>
<dbReference type="Proteomes" id="UP000032214">
    <property type="component" value="Unassembled WGS sequence"/>
</dbReference>
<dbReference type="Gene3D" id="3.90.1200.10">
    <property type="match status" value="1"/>
</dbReference>
<dbReference type="Pfam" id="PF04655">
    <property type="entry name" value="APH_6_hur"/>
    <property type="match status" value="1"/>
</dbReference>
<evidence type="ECO:0000313" key="2">
    <source>
        <dbReference type="Proteomes" id="UP000032214"/>
    </source>
</evidence>
<protein>
    <recommendedName>
        <fullName evidence="3">Aminoglycoside/hydroxyurea antibiotic resistance kinase</fullName>
    </recommendedName>
</protein>
<dbReference type="GO" id="GO:0019748">
    <property type="term" value="P:secondary metabolic process"/>
    <property type="evidence" value="ECO:0007669"/>
    <property type="project" value="InterPro"/>
</dbReference>
<sequence length="282" mass="32712">MKTINDSINKLVTKWKLEKVKPTTALSSNSNNIIRAYSALYKIDVILKILVQNTYEPEVLKLFNGKGYIILLDYDPEYRGLLLPDIVPGNTLSSLFPKKDIIALEIMAHLVKKMSQINISFNENKFESISDWLQLFHVHKSKKIPKEMLIRALDISKVLLEDHQEQFLLHGDLHQDNILQCAKNALDSDSWVMIDPKGVIGSIEFEVSRFLFNPLPLLIQQSNPKKIIQRRIEQLNYIFGFQRERLADWFFVQAILSACWAERGGGREFLNYFIEVSKYKLN</sequence>
<dbReference type="SUPFAM" id="SSF56112">
    <property type="entry name" value="Protein kinase-like (PK-like)"/>
    <property type="match status" value="1"/>
</dbReference>
<accession>A0A0D2JF94</accession>
<name>A0A0D2JF94_9BACT</name>
<dbReference type="EMBL" id="ARQD01000001">
    <property type="protein sequence ID" value="KIX85701.1"/>
    <property type="molecule type" value="Genomic_DNA"/>
</dbReference>